<evidence type="ECO:0000313" key="16">
    <source>
        <dbReference type="EMBL" id="KAF0739784.1"/>
    </source>
</evidence>
<evidence type="ECO:0000313" key="17">
    <source>
        <dbReference type="Proteomes" id="UP000481153"/>
    </source>
</evidence>
<comment type="subcellular location">
    <subcellularLocation>
        <location evidence="3">Membrane</location>
    </subcellularLocation>
</comment>
<evidence type="ECO:0000259" key="15">
    <source>
        <dbReference type="Pfam" id="PF05199"/>
    </source>
</evidence>
<evidence type="ECO:0000256" key="1">
    <source>
        <dbReference type="ARBA" id="ARBA00000920"/>
    </source>
</evidence>
<protein>
    <recommendedName>
        <fullName evidence="5 12">Long-chain-alcohol oxidase</fullName>
        <ecNumber evidence="5 12">1.1.3.20</ecNumber>
    </recommendedName>
</protein>
<keyword evidence="11" id="KW-0472">Membrane</keyword>
<comment type="function">
    <text evidence="2">Long-chain fatty alcohol oxidase involved in the omega-oxidation pathway of lipid degradation.</text>
</comment>
<feature type="domain" description="Glucose-methanol-choline oxidoreductase C-terminal" evidence="15">
    <location>
        <begin position="554"/>
        <end position="691"/>
    </location>
</feature>
<dbReference type="AlphaFoldDB" id="A0A6G0XI14"/>
<keyword evidence="6" id="KW-0285">Flavoprotein</keyword>
<dbReference type="EMBL" id="VJMJ01000062">
    <property type="protein sequence ID" value="KAF0739784.1"/>
    <property type="molecule type" value="Genomic_DNA"/>
</dbReference>
<evidence type="ECO:0000256" key="2">
    <source>
        <dbReference type="ARBA" id="ARBA00003842"/>
    </source>
</evidence>
<dbReference type="InterPro" id="IPR036188">
    <property type="entry name" value="FAD/NAD-bd_sf"/>
</dbReference>
<dbReference type="EC" id="1.1.3.20" evidence="5 12"/>
<dbReference type="Gene3D" id="3.50.50.60">
    <property type="entry name" value="FAD/NAD(P)-binding domain"/>
    <property type="match status" value="2"/>
</dbReference>
<gene>
    <name evidence="16" type="ORF">Ae201684_004670</name>
</gene>
<dbReference type="InterPro" id="IPR007867">
    <property type="entry name" value="GMC_OxRtase_C"/>
</dbReference>
<keyword evidence="8" id="KW-0274">FAD</keyword>
<feature type="active site" description="Proton acceptor" evidence="13">
    <location>
        <position position="639"/>
    </location>
</feature>
<evidence type="ECO:0000256" key="6">
    <source>
        <dbReference type="ARBA" id="ARBA00022630"/>
    </source>
</evidence>
<keyword evidence="9" id="KW-1133">Transmembrane helix</keyword>
<dbReference type="PANTHER" id="PTHR46056:SF12">
    <property type="entry name" value="LONG-CHAIN-ALCOHOL OXIDASE"/>
    <property type="match status" value="1"/>
</dbReference>
<dbReference type="Proteomes" id="UP000481153">
    <property type="component" value="Unassembled WGS sequence"/>
</dbReference>
<dbReference type="Pfam" id="PF13450">
    <property type="entry name" value="NAD_binding_8"/>
    <property type="match status" value="1"/>
</dbReference>
<name>A0A6G0XI14_9STRA</name>
<dbReference type="Pfam" id="PF00732">
    <property type="entry name" value="GMC_oxred_N"/>
    <property type="match status" value="1"/>
</dbReference>
<evidence type="ECO:0000256" key="9">
    <source>
        <dbReference type="ARBA" id="ARBA00022989"/>
    </source>
</evidence>
<dbReference type="GO" id="GO:0016020">
    <property type="term" value="C:membrane"/>
    <property type="evidence" value="ECO:0007669"/>
    <property type="project" value="UniProtKB-SubCell"/>
</dbReference>
<evidence type="ECO:0000256" key="4">
    <source>
        <dbReference type="ARBA" id="ARBA00010790"/>
    </source>
</evidence>
<keyword evidence="10 12" id="KW-0560">Oxidoreductase</keyword>
<evidence type="ECO:0000256" key="5">
    <source>
        <dbReference type="ARBA" id="ARBA00013125"/>
    </source>
</evidence>
<evidence type="ECO:0000256" key="10">
    <source>
        <dbReference type="ARBA" id="ARBA00023002"/>
    </source>
</evidence>
<sequence length="729" mass="79131">MPFTETHKATLSAIASAFLAPLSKEDSSAIVEEHIRELQDESTREDLESFLQMQTPDLGITEAMVSKLMYLPQDKQNDFRQVLDLLATGWGTFLLTGSSRGLPFHELSLAERESALLHLSKSNFSLLRALFRSLKGLVHMNVFATGSTVDGTMNPYWKALQYSGQPDEKPRPPRSHFWQPAFEDVKAMAKEAQGGKIVVETDVVVIGSGAGGGVIAAELAKAGYRVLVLEQGDFHHPSDSNYNESEEYAKQYVDSVFLTSQDNSIQMLAGKTWGGGTAINWSASLRPPQQVLDEWVSKHKLPYFGSQEYQQALNVVCARAGISPDCVKHNVPNQNLLDGCAKLGFHAETIPQNTAGAEHSCGYCSLGCPYGEKQGTHITWLKDAQLAGAKFITGCYVDKITYSSDKIASGVVGTVLHGTVAIEVKATTVVSCCGGINSPALLLRSGLTNRNIGRNMHLHPVTTVMGFMPKQEVKAWEGSIMTSLSDVVSNCHGDGYGARLETPTALLGATSGLLPWRGNNDFMRIMMQAPHLSGIVTIVRDCDSPIQVKLDATGRARVHFQLGKKDAVSMVEGMIASTKILLAQGAIEINTSHLSIPALRLETEQDRSNPLECETTKRWFSQLRSIGIPSNSLAIFSAHQMSSCRMGSSPATGAVNPQGESWEVQGLYVADASIFPTASGVNPMVTTLSMGYSVAQFIKANLDEERTSGRRARSSSSSFWENIGSWFSP</sequence>
<evidence type="ECO:0000256" key="8">
    <source>
        <dbReference type="ARBA" id="ARBA00022827"/>
    </source>
</evidence>
<organism evidence="16 17">
    <name type="scientific">Aphanomyces euteiches</name>
    <dbReference type="NCBI Taxonomy" id="100861"/>
    <lineage>
        <taxon>Eukaryota</taxon>
        <taxon>Sar</taxon>
        <taxon>Stramenopiles</taxon>
        <taxon>Oomycota</taxon>
        <taxon>Saprolegniomycetes</taxon>
        <taxon>Saprolegniales</taxon>
        <taxon>Verrucalvaceae</taxon>
        <taxon>Aphanomyces</taxon>
    </lineage>
</organism>
<dbReference type="VEuPathDB" id="FungiDB:AeMF1_009671"/>
<dbReference type="GO" id="GO:0046577">
    <property type="term" value="F:long-chain-alcohol oxidase activity"/>
    <property type="evidence" value="ECO:0007669"/>
    <property type="project" value="UniProtKB-EC"/>
</dbReference>
<keyword evidence="7" id="KW-0812">Transmembrane</keyword>
<evidence type="ECO:0000256" key="12">
    <source>
        <dbReference type="PIRNR" id="PIRNR028937"/>
    </source>
</evidence>
<reference evidence="16 17" key="1">
    <citation type="submission" date="2019-07" db="EMBL/GenBank/DDBJ databases">
        <title>Genomics analysis of Aphanomyces spp. identifies a new class of oomycete effector associated with host adaptation.</title>
        <authorList>
            <person name="Gaulin E."/>
        </authorList>
    </citation>
    <scope>NUCLEOTIDE SEQUENCE [LARGE SCALE GENOMIC DNA]</scope>
    <source>
        <strain evidence="16 17">ATCC 201684</strain>
    </source>
</reference>
<comment type="caution">
    <text evidence="16">The sequence shown here is derived from an EMBL/GenBank/DDBJ whole genome shotgun (WGS) entry which is preliminary data.</text>
</comment>
<dbReference type="PIRSF" id="PIRSF028937">
    <property type="entry name" value="Lg_Ch_AO"/>
    <property type="match status" value="1"/>
</dbReference>
<proteinExistence type="inferred from homology"/>
<dbReference type="GO" id="GO:0050660">
    <property type="term" value="F:flavin adenine dinucleotide binding"/>
    <property type="evidence" value="ECO:0007669"/>
    <property type="project" value="InterPro"/>
</dbReference>
<dbReference type="InterPro" id="IPR012400">
    <property type="entry name" value="Long_Oxdase"/>
</dbReference>
<evidence type="ECO:0000256" key="11">
    <source>
        <dbReference type="ARBA" id="ARBA00023136"/>
    </source>
</evidence>
<dbReference type="PANTHER" id="PTHR46056">
    <property type="entry name" value="LONG-CHAIN-ALCOHOL OXIDASE"/>
    <property type="match status" value="1"/>
</dbReference>
<dbReference type="Pfam" id="PF05199">
    <property type="entry name" value="GMC_oxred_C"/>
    <property type="match status" value="1"/>
</dbReference>
<accession>A0A6G0XI14</accession>
<evidence type="ECO:0000259" key="14">
    <source>
        <dbReference type="Pfam" id="PF00732"/>
    </source>
</evidence>
<dbReference type="SUPFAM" id="SSF51905">
    <property type="entry name" value="FAD/NAD(P)-binding domain"/>
    <property type="match status" value="1"/>
</dbReference>
<evidence type="ECO:0000256" key="7">
    <source>
        <dbReference type="ARBA" id="ARBA00022692"/>
    </source>
</evidence>
<dbReference type="InterPro" id="IPR000172">
    <property type="entry name" value="GMC_OxRdtase_N"/>
</dbReference>
<evidence type="ECO:0000256" key="3">
    <source>
        <dbReference type="ARBA" id="ARBA00004370"/>
    </source>
</evidence>
<keyword evidence="17" id="KW-1185">Reference proteome</keyword>
<evidence type="ECO:0000256" key="13">
    <source>
        <dbReference type="PIRSR" id="PIRSR028937-1"/>
    </source>
</evidence>
<comment type="catalytic activity">
    <reaction evidence="1 12">
        <text>a long-chain primary fatty alcohol + O2 = a long-chain fatty aldehyde + H2O2</text>
        <dbReference type="Rhea" id="RHEA:22756"/>
        <dbReference type="ChEBI" id="CHEBI:15379"/>
        <dbReference type="ChEBI" id="CHEBI:16240"/>
        <dbReference type="ChEBI" id="CHEBI:17176"/>
        <dbReference type="ChEBI" id="CHEBI:77396"/>
        <dbReference type="EC" id="1.1.3.20"/>
    </reaction>
</comment>
<comment type="similarity">
    <text evidence="4 12">Belongs to the GMC oxidoreductase family.</text>
</comment>
<feature type="domain" description="Glucose-methanol-choline oxidoreductase N-terminal" evidence="14">
    <location>
        <begin position="252"/>
        <end position="461"/>
    </location>
</feature>